<dbReference type="RefSeq" id="WP_344068766.1">
    <property type="nucleotide sequence ID" value="NZ_BAAAPN010000103.1"/>
</dbReference>
<evidence type="ECO:0000259" key="3">
    <source>
        <dbReference type="PROSITE" id="PS51464"/>
    </source>
</evidence>
<protein>
    <submittedName>
        <fullName evidence="4">SIS domain-containing protein</fullName>
    </submittedName>
</protein>
<dbReference type="InterPro" id="IPR019490">
    <property type="entry name" value="Glu6P/Mann6P_isomerase_C"/>
</dbReference>
<dbReference type="PROSITE" id="PS51464">
    <property type="entry name" value="SIS"/>
    <property type="match status" value="1"/>
</dbReference>
<feature type="domain" description="SIS" evidence="3">
    <location>
        <begin position="48"/>
        <end position="190"/>
    </location>
</feature>
<keyword evidence="2" id="KW-0413">Isomerase</keyword>
<proteinExistence type="inferred from homology"/>
<comment type="caution">
    <text evidence="4">The sequence shown here is derived from an EMBL/GenBank/DDBJ whole genome shotgun (WGS) entry which is preliminary data.</text>
</comment>
<dbReference type="Pfam" id="PF10432">
    <property type="entry name" value="bact-PGI_C"/>
    <property type="match status" value="2"/>
</dbReference>
<evidence type="ECO:0000313" key="5">
    <source>
        <dbReference type="Proteomes" id="UP001501475"/>
    </source>
</evidence>
<gene>
    <name evidence="4" type="ORF">GCM10009810_35050</name>
</gene>
<evidence type="ECO:0000256" key="2">
    <source>
        <dbReference type="ARBA" id="ARBA00023235"/>
    </source>
</evidence>
<sequence>MAAFDHDRLDDAGALASADRAGMLRALADSGAQIRRGLTLAGENPALRSGRLERPRAVVVAAMGADDLVADVLATLAAGRSPVPVWPTHDLPLPGWVGSLDVVVAVSLSGRAGGPMRLAHEAARRGAALVGIGAADSPLAHVTASARGVFLPVTAPHAASRAAAWALLTPALLAMSAAGVLPMAADELEAAADRLDAVAEASRPTSESFVSPAKSLAVEFADRLPLVLGDGPLAGVAARRAGTMLARTARVPALTGVLPDAAASILACLDGPYAAPRAADGGRDIFADPELEEQRTEAGLLMVRDADPRTDPDLHLGGLDLAPIQPDHGLDLSAEEISRINLAQGVSDLAEARGARVRSLTPAPGPGLARLAELVATLDFSATYLALGHGYDPTHAPAVAELRDLLT</sequence>
<name>A0ABN2L4P0_9MICO</name>
<dbReference type="Gene3D" id="3.40.50.10490">
    <property type="entry name" value="Glucose-6-phosphate isomerase like protein, domain 1"/>
    <property type="match status" value="2"/>
</dbReference>
<dbReference type="SUPFAM" id="SSF53697">
    <property type="entry name" value="SIS domain"/>
    <property type="match status" value="1"/>
</dbReference>
<comment type="similarity">
    <text evidence="1">Belongs to the PGI/PMI family.</text>
</comment>
<dbReference type="EMBL" id="BAAAPN010000103">
    <property type="protein sequence ID" value="GAA1775137.1"/>
    <property type="molecule type" value="Genomic_DNA"/>
</dbReference>
<dbReference type="InterPro" id="IPR046348">
    <property type="entry name" value="SIS_dom_sf"/>
</dbReference>
<keyword evidence="5" id="KW-1185">Reference proteome</keyword>
<evidence type="ECO:0000256" key="1">
    <source>
        <dbReference type="ARBA" id="ARBA00010523"/>
    </source>
</evidence>
<accession>A0ABN2L4P0</accession>
<dbReference type="Proteomes" id="UP001501475">
    <property type="component" value="Unassembled WGS sequence"/>
</dbReference>
<evidence type="ECO:0000313" key="4">
    <source>
        <dbReference type="EMBL" id="GAA1775137.1"/>
    </source>
</evidence>
<reference evidence="4 5" key="1">
    <citation type="journal article" date="2019" name="Int. J. Syst. Evol. Microbiol.">
        <title>The Global Catalogue of Microorganisms (GCM) 10K type strain sequencing project: providing services to taxonomists for standard genome sequencing and annotation.</title>
        <authorList>
            <consortium name="The Broad Institute Genomics Platform"/>
            <consortium name="The Broad Institute Genome Sequencing Center for Infectious Disease"/>
            <person name="Wu L."/>
            <person name="Ma J."/>
        </authorList>
    </citation>
    <scope>NUCLEOTIDE SEQUENCE [LARGE SCALE GENOMIC DNA]</scope>
    <source>
        <strain evidence="4 5">JCM 15591</strain>
    </source>
</reference>
<organism evidence="4 5">
    <name type="scientific">Nostocoides vanveenii</name>
    <dbReference type="NCBI Taxonomy" id="330835"/>
    <lineage>
        <taxon>Bacteria</taxon>
        <taxon>Bacillati</taxon>
        <taxon>Actinomycetota</taxon>
        <taxon>Actinomycetes</taxon>
        <taxon>Micrococcales</taxon>
        <taxon>Intrasporangiaceae</taxon>
        <taxon>Nostocoides</taxon>
    </lineage>
</organism>
<dbReference type="InterPro" id="IPR001347">
    <property type="entry name" value="SIS_dom"/>
</dbReference>